<dbReference type="SUPFAM" id="SSF109604">
    <property type="entry name" value="HD-domain/PDEase-like"/>
    <property type="match status" value="1"/>
</dbReference>
<keyword evidence="3" id="KW-0547">Nucleotide-binding</keyword>
<dbReference type="NCBIfam" id="TIGR00488">
    <property type="entry name" value="bis(5'-nucleosyl)-tetraphosphatase (symmetrical) YqeK"/>
    <property type="match status" value="1"/>
</dbReference>
<dbReference type="InterPro" id="IPR005249">
    <property type="entry name" value="YqeK"/>
</dbReference>
<proteinExistence type="predicted"/>
<sequence>MNQNQPIEFTEQLVPYTHAELAAKVAAKLTDSRFQHCLRVEQTSRELAAENGVDPELAGITGLLHDYAKQRSDDTFIKLIKTRGLDPALLNYGNGVWHGVVGAELIKDELHIYNEDILTAVRLHTVGAPYMPKLAQIVFMADFIEPNRNFPGVDEARRVTQKSLAAGVRYQIQHTLAYLVSQGAPVYPQTLATYNAWVGGVNAVATN</sequence>
<keyword evidence="2" id="KW-0479">Metal-binding</keyword>
<evidence type="ECO:0000256" key="5">
    <source>
        <dbReference type="ARBA" id="ARBA00023004"/>
    </source>
</evidence>
<comment type="caution">
    <text evidence="8">The sequence shown here is derived from an EMBL/GenBank/DDBJ whole genome shotgun (WGS) entry which is preliminary data.</text>
</comment>
<evidence type="ECO:0000313" key="8">
    <source>
        <dbReference type="EMBL" id="MFC6201575.1"/>
    </source>
</evidence>
<dbReference type="RefSeq" id="WP_137615210.1">
    <property type="nucleotide sequence ID" value="NZ_BJDI01000002.1"/>
</dbReference>
<evidence type="ECO:0000259" key="7">
    <source>
        <dbReference type="PROSITE" id="PS51831"/>
    </source>
</evidence>
<dbReference type="Proteomes" id="UP001596171">
    <property type="component" value="Unassembled WGS sequence"/>
</dbReference>
<accession>A0ABW1SIM0</accession>
<evidence type="ECO:0000256" key="4">
    <source>
        <dbReference type="ARBA" id="ARBA00022801"/>
    </source>
</evidence>
<dbReference type="NCBIfam" id="TIGR00277">
    <property type="entry name" value="HDIG"/>
    <property type="match status" value="1"/>
</dbReference>
<comment type="catalytic activity">
    <reaction evidence="6">
        <text>P(1),P(4)-bis(5'-adenosyl) tetraphosphate + H2O = 2 ADP + 2 H(+)</text>
        <dbReference type="Rhea" id="RHEA:24252"/>
        <dbReference type="ChEBI" id="CHEBI:15377"/>
        <dbReference type="ChEBI" id="CHEBI:15378"/>
        <dbReference type="ChEBI" id="CHEBI:58141"/>
        <dbReference type="ChEBI" id="CHEBI:456216"/>
        <dbReference type="EC" id="3.6.1.41"/>
    </reaction>
</comment>
<dbReference type="Gene3D" id="1.10.3210.10">
    <property type="entry name" value="Hypothetical protein af1432"/>
    <property type="match status" value="1"/>
</dbReference>
<dbReference type="InterPro" id="IPR006675">
    <property type="entry name" value="HDIG_dom"/>
</dbReference>
<dbReference type="GO" id="GO:0008803">
    <property type="term" value="F:bis(5'-nucleosyl)-tetraphosphatase (symmetrical) activity"/>
    <property type="evidence" value="ECO:0007669"/>
    <property type="project" value="UniProtKB-EC"/>
</dbReference>
<evidence type="ECO:0000256" key="1">
    <source>
        <dbReference type="ARBA" id="ARBA00012506"/>
    </source>
</evidence>
<gene>
    <name evidence="8" type="primary">yqeK</name>
    <name evidence="8" type="ORF">ACFP1L_06785</name>
</gene>
<organism evidence="8 9">
    <name type="scientific">Lactiplantibacillus nangangensis</name>
    <dbReference type="NCBI Taxonomy" id="2559917"/>
    <lineage>
        <taxon>Bacteria</taxon>
        <taxon>Bacillati</taxon>
        <taxon>Bacillota</taxon>
        <taxon>Bacilli</taxon>
        <taxon>Lactobacillales</taxon>
        <taxon>Lactobacillaceae</taxon>
        <taxon>Lactiplantibacillus</taxon>
    </lineage>
</organism>
<evidence type="ECO:0000256" key="6">
    <source>
        <dbReference type="ARBA" id="ARBA00049417"/>
    </source>
</evidence>
<feature type="domain" description="HD" evidence="7">
    <location>
        <begin position="33"/>
        <end position="147"/>
    </location>
</feature>
<keyword evidence="4 8" id="KW-0378">Hydrolase</keyword>
<dbReference type="EMBL" id="JBHSSE010000016">
    <property type="protein sequence ID" value="MFC6201575.1"/>
    <property type="molecule type" value="Genomic_DNA"/>
</dbReference>
<dbReference type="PANTHER" id="PTHR35795:SF1">
    <property type="entry name" value="BIS(5'-NUCLEOSYL)-TETRAPHOSPHATASE, SYMMETRICAL"/>
    <property type="match status" value="1"/>
</dbReference>
<evidence type="ECO:0000256" key="2">
    <source>
        <dbReference type="ARBA" id="ARBA00022723"/>
    </source>
</evidence>
<protein>
    <recommendedName>
        <fullName evidence="1">bis(5'-nucleosyl)-tetraphosphatase (symmetrical)</fullName>
        <ecNumber evidence="1">3.6.1.41</ecNumber>
    </recommendedName>
</protein>
<dbReference type="PANTHER" id="PTHR35795">
    <property type="entry name" value="SLR1885 PROTEIN"/>
    <property type="match status" value="1"/>
</dbReference>
<name>A0ABW1SIM0_9LACO</name>
<dbReference type="InterPro" id="IPR006674">
    <property type="entry name" value="HD_domain"/>
</dbReference>
<reference evidence="9" key="1">
    <citation type="journal article" date="2019" name="Int. J. Syst. Evol. Microbiol.">
        <title>The Global Catalogue of Microorganisms (GCM) 10K type strain sequencing project: providing services to taxonomists for standard genome sequencing and annotation.</title>
        <authorList>
            <consortium name="The Broad Institute Genomics Platform"/>
            <consortium name="The Broad Institute Genome Sequencing Center for Infectious Disease"/>
            <person name="Wu L."/>
            <person name="Ma J."/>
        </authorList>
    </citation>
    <scope>NUCLEOTIDE SEQUENCE [LARGE SCALE GENOMIC DNA]</scope>
    <source>
        <strain evidence="9">CCM 8930</strain>
    </source>
</reference>
<dbReference type="Pfam" id="PF01966">
    <property type="entry name" value="HD"/>
    <property type="match status" value="1"/>
</dbReference>
<dbReference type="CDD" id="cd00077">
    <property type="entry name" value="HDc"/>
    <property type="match status" value="1"/>
</dbReference>
<keyword evidence="5" id="KW-0408">Iron</keyword>
<dbReference type="EC" id="3.6.1.41" evidence="1"/>
<evidence type="ECO:0000313" key="9">
    <source>
        <dbReference type="Proteomes" id="UP001596171"/>
    </source>
</evidence>
<dbReference type="PROSITE" id="PS51831">
    <property type="entry name" value="HD"/>
    <property type="match status" value="1"/>
</dbReference>
<evidence type="ECO:0000256" key="3">
    <source>
        <dbReference type="ARBA" id="ARBA00022741"/>
    </source>
</evidence>
<dbReference type="InterPro" id="IPR003607">
    <property type="entry name" value="HD/PDEase_dom"/>
</dbReference>
<keyword evidence="9" id="KW-1185">Reference proteome</keyword>
<dbReference type="InterPro" id="IPR051094">
    <property type="entry name" value="Diverse_Catalytic_Enzymes"/>
</dbReference>
<dbReference type="SMART" id="SM00471">
    <property type="entry name" value="HDc"/>
    <property type="match status" value="1"/>
</dbReference>